<gene>
    <name evidence="5" type="ORF">SAMN05421774_1086</name>
</gene>
<sequence>MTRPAETELPLLVDAPTEDLPRKGSRFRKRYLLVLLIPIFMFTGAVIGLYFQPPALQKFYELTGLQPGGGSGAPIALPPGVELPREMAETMLPTDVVGLARVMPRGDVAVVAAPYGASDARVAEILVAVGDRVERGAPIAYLDNRAALESAVFLAQANLAVRQATLLQTRSAVQASRDEAQATLDQARGTYREAQSTLERTEELVERGISTSVTLDAARTAAQEAALAITRAEATLARFSSAEIDDQPDVVVAARNLEAAEAELARVELDLARGIVVAPIAGTILDIHATPGQRPPSEGVMEMGDISEMTVEVEIYQDRIAAVQPGQPVELVAGAIGRTLHGTVETIGLTVGRQGLMSDDVAANTDARVIRVVVGLDAESSEIASRFTNLEVIARIDTGAGGRGAQ</sequence>
<evidence type="ECO:0000256" key="1">
    <source>
        <dbReference type="ARBA" id="ARBA00004196"/>
    </source>
</evidence>
<dbReference type="Proteomes" id="UP000186141">
    <property type="component" value="Unassembled WGS sequence"/>
</dbReference>
<keyword evidence="4" id="KW-1133">Transmembrane helix</keyword>
<dbReference type="STRING" id="1086013.SAMN05421774_1086"/>
<dbReference type="NCBIfam" id="TIGR02971">
    <property type="entry name" value="heterocyst_DevB"/>
    <property type="match status" value="1"/>
</dbReference>
<name>A0A1N7Q9L9_9RHOB</name>
<keyword evidence="2 3" id="KW-0175">Coiled coil</keyword>
<dbReference type="RefSeq" id="WP_076533440.1">
    <property type="nucleotide sequence ID" value="NZ_BMEH01000008.1"/>
</dbReference>
<proteinExistence type="predicted"/>
<dbReference type="OrthoDB" id="264111at2"/>
<dbReference type="GO" id="GO:0030313">
    <property type="term" value="C:cell envelope"/>
    <property type="evidence" value="ECO:0007669"/>
    <property type="project" value="UniProtKB-SubCell"/>
</dbReference>
<comment type="subcellular location">
    <subcellularLocation>
        <location evidence="1">Cell envelope</location>
    </subcellularLocation>
</comment>
<dbReference type="InterPro" id="IPR014315">
    <property type="entry name" value="ABC_heterocyst_DevB"/>
</dbReference>
<dbReference type="PANTHER" id="PTHR32347:SF27">
    <property type="entry name" value="RND EFFLUX PUMP MEMBRANE FUSION PROTEIN BARREL-SANDWICH DOMAIN-CONTAINING PROTEIN"/>
    <property type="match status" value="1"/>
</dbReference>
<dbReference type="InterPro" id="IPR050465">
    <property type="entry name" value="UPF0194_transport"/>
</dbReference>
<dbReference type="PANTHER" id="PTHR32347">
    <property type="entry name" value="EFFLUX SYSTEM COMPONENT YKNX-RELATED"/>
    <property type="match status" value="1"/>
</dbReference>
<keyword evidence="4" id="KW-0472">Membrane</keyword>
<evidence type="ECO:0000256" key="3">
    <source>
        <dbReference type="SAM" id="Coils"/>
    </source>
</evidence>
<dbReference type="Gene3D" id="1.10.287.470">
    <property type="entry name" value="Helix hairpin bin"/>
    <property type="match status" value="1"/>
</dbReference>
<feature type="coiled-coil region" evidence="3">
    <location>
        <begin position="177"/>
        <end position="204"/>
    </location>
</feature>
<keyword evidence="6" id="KW-1185">Reference proteome</keyword>
<protein>
    <submittedName>
        <fullName evidence="5">HlyD family secretion protein</fullName>
    </submittedName>
</protein>
<feature type="transmembrane region" description="Helical" evidence="4">
    <location>
        <begin position="31"/>
        <end position="51"/>
    </location>
</feature>
<evidence type="ECO:0000313" key="6">
    <source>
        <dbReference type="Proteomes" id="UP000186141"/>
    </source>
</evidence>
<dbReference type="Gene3D" id="2.40.30.170">
    <property type="match status" value="1"/>
</dbReference>
<dbReference type="EMBL" id="FTOT01000008">
    <property type="protein sequence ID" value="SIT19562.1"/>
    <property type="molecule type" value="Genomic_DNA"/>
</dbReference>
<accession>A0A1N7Q9L9</accession>
<evidence type="ECO:0000313" key="5">
    <source>
        <dbReference type="EMBL" id="SIT19562.1"/>
    </source>
</evidence>
<keyword evidence="4" id="KW-0812">Transmembrane</keyword>
<organism evidence="5 6">
    <name type="scientific">Gemmobacter megaterium</name>
    <dbReference type="NCBI Taxonomy" id="1086013"/>
    <lineage>
        <taxon>Bacteria</taxon>
        <taxon>Pseudomonadati</taxon>
        <taxon>Pseudomonadota</taxon>
        <taxon>Alphaproteobacteria</taxon>
        <taxon>Rhodobacterales</taxon>
        <taxon>Paracoccaceae</taxon>
        <taxon>Gemmobacter</taxon>
    </lineage>
</organism>
<reference evidence="5 6" key="1">
    <citation type="submission" date="2017-01" db="EMBL/GenBank/DDBJ databases">
        <authorList>
            <person name="Mah S.A."/>
            <person name="Swanson W.J."/>
            <person name="Moy G.W."/>
            <person name="Vacquier V.D."/>
        </authorList>
    </citation>
    <scope>NUCLEOTIDE SEQUENCE [LARGE SCALE GENOMIC DNA]</scope>
    <source>
        <strain evidence="5 6">DSM 26375</strain>
    </source>
</reference>
<evidence type="ECO:0000256" key="2">
    <source>
        <dbReference type="ARBA" id="ARBA00023054"/>
    </source>
</evidence>
<evidence type="ECO:0000256" key="4">
    <source>
        <dbReference type="SAM" id="Phobius"/>
    </source>
</evidence>
<dbReference type="AlphaFoldDB" id="A0A1N7Q9L9"/>